<evidence type="ECO:0000256" key="1">
    <source>
        <dbReference type="ARBA" id="ARBA00004127"/>
    </source>
</evidence>
<feature type="transmembrane region" description="Helical" evidence="5">
    <location>
        <begin position="160"/>
        <end position="193"/>
    </location>
</feature>
<evidence type="ECO:0000313" key="7">
    <source>
        <dbReference type="Proteomes" id="UP001079430"/>
    </source>
</evidence>
<dbReference type="InterPro" id="IPR007318">
    <property type="entry name" value="Phopholipid_MeTrfase"/>
</dbReference>
<feature type="transmembrane region" description="Helical" evidence="5">
    <location>
        <begin position="72"/>
        <end position="94"/>
    </location>
</feature>
<dbReference type="InterPro" id="IPR052527">
    <property type="entry name" value="Metal_cation-efflux_comp"/>
</dbReference>
<dbReference type="Proteomes" id="UP001079430">
    <property type="component" value="Unassembled WGS sequence"/>
</dbReference>
<evidence type="ECO:0000256" key="5">
    <source>
        <dbReference type="SAM" id="Phobius"/>
    </source>
</evidence>
<evidence type="ECO:0000256" key="4">
    <source>
        <dbReference type="ARBA" id="ARBA00023136"/>
    </source>
</evidence>
<dbReference type="PANTHER" id="PTHR43847">
    <property type="entry name" value="BLL3993 PROTEIN"/>
    <property type="match status" value="1"/>
</dbReference>
<name>A0ABT4KES5_9HYPH</name>
<dbReference type="PANTHER" id="PTHR43847:SF1">
    <property type="entry name" value="BLL3993 PROTEIN"/>
    <property type="match status" value="1"/>
</dbReference>
<organism evidence="6 7">
    <name type="scientific">Sinorhizobium psoraleae</name>
    <dbReference type="NCBI Taxonomy" id="520838"/>
    <lineage>
        <taxon>Bacteria</taxon>
        <taxon>Pseudomonadati</taxon>
        <taxon>Pseudomonadota</taxon>
        <taxon>Alphaproteobacteria</taxon>
        <taxon>Hyphomicrobiales</taxon>
        <taxon>Rhizobiaceae</taxon>
        <taxon>Sinorhizobium/Ensifer group</taxon>
        <taxon>Sinorhizobium</taxon>
    </lineage>
</organism>
<evidence type="ECO:0000256" key="2">
    <source>
        <dbReference type="ARBA" id="ARBA00022692"/>
    </source>
</evidence>
<accession>A0ABT4KES5</accession>
<feature type="transmembrane region" description="Helical" evidence="5">
    <location>
        <begin position="31"/>
        <end position="51"/>
    </location>
</feature>
<keyword evidence="2 5" id="KW-0812">Transmembrane</keyword>
<dbReference type="EMBL" id="JAPVOI010000004">
    <property type="protein sequence ID" value="MCZ4090473.1"/>
    <property type="molecule type" value="Genomic_DNA"/>
</dbReference>
<proteinExistence type="predicted"/>
<dbReference type="RefSeq" id="WP_269278694.1">
    <property type="nucleotide sequence ID" value="NZ_JAPVOI010000004.1"/>
</dbReference>
<protein>
    <submittedName>
        <fullName evidence="6">Isoprenylcysteine carboxylmethyltransferase family protein</fullName>
    </submittedName>
</protein>
<comment type="subcellular location">
    <subcellularLocation>
        <location evidence="1">Endomembrane system</location>
        <topology evidence="1">Multi-pass membrane protein</topology>
    </subcellularLocation>
</comment>
<keyword evidence="7" id="KW-1185">Reference proteome</keyword>
<keyword evidence="4 5" id="KW-0472">Membrane</keyword>
<comment type="caution">
    <text evidence="6">The sequence shown here is derived from an EMBL/GenBank/DDBJ whole genome shotgun (WGS) entry which is preliminary data.</text>
</comment>
<dbReference type="Pfam" id="PF04191">
    <property type="entry name" value="PEMT"/>
    <property type="match status" value="1"/>
</dbReference>
<keyword evidence="3 5" id="KW-1133">Transmembrane helix</keyword>
<reference evidence="6" key="1">
    <citation type="submission" date="2022-10" db="EMBL/GenBank/DDBJ databases">
        <title>Whole genome sequencing of three plant growth promoting bacteria isolated from Vachellia tortilis subsp. raddiana in Morocco.</title>
        <authorList>
            <person name="Hnini M."/>
            <person name="Zouagui R."/>
            <person name="Zouagui H."/>
            <person name="Chemao Elfihri M.-W."/>
            <person name="Ibrahimi A."/>
            <person name="Sbabou L."/>
            <person name="Aurag J."/>
        </authorList>
    </citation>
    <scope>NUCLEOTIDE SEQUENCE</scope>
    <source>
        <strain evidence="6">LMR678</strain>
    </source>
</reference>
<evidence type="ECO:0000313" key="6">
    <source>
        <dbReference type="EMBL" id="MCZ4090473.1"/>
    </source>
</evidence>
<gene>
    <name evidence="6" type="ORF">O3W52_10475</name>
</gene>
<sequence length="225" mass="24903">MIARLTLQTLIWFAIIGVVLFASAGTLEWPAAWVFLAAMLALSLIAGLSLARHDPALLKERLSAPIQKGQPFADKVLTTVILLFLLGAFAFMALDAVRFGWSSVPEWVQVLGGSALLFSIWFDYRTFRENSFAAPVVKIQRERAQRVVTTGPYSYVRHPLYAGALIFVAGTSLLLGSWWGLGAVLVLIALLAMRIGIEEKELRTGLAGYDAYAARVRYRLIPYVW</sequence>
<dbReference type="Gene3D" id="1.20.120.1630">
    <property type="match status" value="1"/>
</dbReference>
<evidence type="ECO:0000256" key="3">
    <source>
        <dbReference type="ARBA" id="ARBA00022989"/>
    </source>
</evidence>